<dbReference type="SUPFAM" id="SSF56300">
    <property type="entry name" value="Metallo-dependent phosphatases"/>
    <property type="match status" value="1"/>
</dbReference>
<feature type="compositionally biased region" description="Polar residues" evidence="5">
    <location>
        <begin position="55"/>
        <end position="67"/>
    </location>
</feature>
<dbReference type="Gene3D" id="3.60.21.10">
    <property type="match status" value="1"/>
</dbReference>
<gene>
    <name evidence="9" type="ORF">BXY41_10857</name>
</gene>
<keyword evidence="10" id="KW-1185">Reference proteome</keyword>
<protein>
    <submittedName>
        <fullName evidence="9">Calcineurin-like phosphoesterase family protein</fullName>
    </submittedName>
</protein>
<dbReference type="OrthoDB" id="5695107at2"/>
<dbReference type="PANTHER" id="PTHR42988">
    <property type="entry name" value="PHOSPHOHYDROLASE"/>
    <property type="match status" value="1"/>
</dbReference>
<dbReference type="Pfam" id="PF00149">
    <property type="entry name" value="Metallophos"/>
    <property type="match status" value="1"/>
</dbReference>
<keyword evidence="6" id="KW-0732">Signal</keyword>
<name>A0A2S6HQN0_9FIRM</name>
<dbReference type="InterPro" id="IPR050884">
    <property type="entry name" value="CNP_phosphodiesterase-III"/>
</dbReference>
<evidence type="ECO:0000259" key="7">
    <source>
        <dbReference type="Pfam" id="PF00149"/>
    </source>
</evidence>
<evidence type="ECO:0000313" key="9">
    <source>
        <dbReference type="EMBL" id="PPK79832.1"/>
    </source>
</evidence>
<evidence type="ECO:0000256" key="3">
    <source>
        <dbReference type="ARBA" id="ARBA00023004"/>
    </source>
</evidence>
<dbReference type="Proteomes" id="UP000237749">
    <property type="component" value="Unassembled WGS sequence"/>
</dbReference>
<evidence type="ECO:0000256" key="6">
    <source>
        <dbReference type="SAM" id="SignalP"/>
    </source>
</evidence>
<dbReference type="GO" id="GO:0046872">
    <property type="term" value="F:metal ion binding"/>
    <property type="evidence" value="ECO:0007669"/>
    <property type="project" value="UniProtKB-KW"/>
</dbReference>
<comment type="caution">
    <text evidence="9">The sequence shown here is derived from an EMBL/GenBank/DDBJ whole genome shotgun (WGS) entry which is preliminary data.</text>
</comment>
<feature type="chain" id="PRO_5038645189" evidence="6">
    <location>
        <begin position="24"/>
        <end position="475"/>
    </location>
</feature>
<evidence type="ECO:0000313" key="10">
    <source>
        <dbReference type="Proteomes" id="UP000237749"/>
    </source>
</evidence>
<dbReference type="GO" id="GO:0016787">
    <property type="term" value="F:hydrolase activity"/>
    <property type="evidence" value="ECO:0007669"/>
    <property type="project" value="UniProtKB-KW"/>
</dbReference>
<feature type="compositionally biased region" description="Low complexity" evidence="5">
    <location>
        <begin position="35"/>
        <end position="54"/>
    </location>
</feature>
<feature type="region of interest" description="Disordered" evidence="5">
    <location>
        <begin position="30"/>
        <end position="67"/>
    </location>
</feature>
<dbReference type="AlphaFoldDB" id="A0A2S6HQN0"/>
<dbReference type="InterPro" id="IPR004843">
    <property type="entry name" value="Calcineurin-like_PHP"/>
</dbReference>
<keyword evidence="2" id="KW-0378">Hydrolase</keyword>
<dbReference type="InterPro" id="IPR029052">
    <property type="entry name" value="Metallo-depent_PP-like"/>
</dbReference>
<dbReference type="PROSITE" id="PS51257">
    <property type="entry name" value="PROKAR_LIPOPROTEIN"/>
    <property type="match status" value="1"/>
</dbReference>
<dbReference type="EMBL" id="PTJA01000008">
    <property type="protein sequence ID" value="PPK79832.1"/>
    <property type="molecule type" value="Genomic_DNA"/>
</dbReference>
<evidence type="ECO:0000256" key="4">
    <source>
        <dbReference type="ARBA" id="ARBA00025742"/>
    </source>
</evidence>
<proteinExistence type="inferred from homology"/>
<keyword evidence="3" id="KW-0408">Iron</keyword>
<sequence>MKKRVLLAALAAAVCVTSGCSFKKGAQELTQEESTAQPETTVTQVQTPSTAQVPESSGESSPEQTQALEEGTARIIIATDIHYLARDLTDMQMSYEYTADHGDGKVMKYIWEITDAFIDEVKAEKPDLVILEGDLTYNGERDSHIELASKLEAIEEAGIPVIVIPGNHDINNPDACRFEGESIVNTESITPEEFEEIYDEFGYSEAVSRDPASLSYVYQINDKTRALMLDSCQYDPKNLVGGMIKDDTYTWIEEQMEEAWNLGMKVIPVAHHNLLDESEVYLQDCTIEHSEQLIDQLESWEVPLFLSGHLHVQHYKRSHGDSGIYEIVTGSLSTPPCLYGILEYGPEGTFNYHTKSLDMKAWAEKTGNKDKNLLNFSNYGRKYLSKVFYNQAQDEFNSLNTLQGLTESQRDMMAKVYAELNSACYEGKVADIREKVMAKKGYKLWQEEGYPSILSQYLEWITADGGRDYNTLSVK</sequence>
<evidence type="ECO:0000256" key="1">
    <source>
        <dbReference type="ARBA" id="ARBA00022723"/>
    </source>
</evidence>
<dbReference type="Gene3D" id="1.10.246.180">
    <property type="match status" value="1"/>
</dbReference>
<dbReference type="Pfam" id="PF17839">
    <property type="entry name" value="CNP_C_terminal"/>
    <property type="match status" value="1"/>
</dbReference>
<evidence type="ECO:0000256" key="2">
    <source>
        <dbReference type="ARBA" id="ARBA00022801"/>
    </source>
</evidence>
<comment type="similarity">
    <text evidence="4">Belongs to the cyclic nucleotide phosphodiesterase class-III family.</text>
</comment>
<feature type="signal peptide" evidence="6">
    <location>
        <begin position="1"/>
        <end position="23"/>
    </location>
</feature>
<dbReference type="PANTHER" id="PTHR42988:SF2">
    <property type="entry name" value="CYCLIC NUCLEOTIDE PHOSPHODIESTERASE CBUA0032-RELATED"/>
    <property type="match status" value="1"/>
</dbReference>
<reference evidence="9 10" key="1">
    <citation type="submission" date="2018-02" db="EMBL/GenBank/DDBJ databases">
        <title>Genomic Encyclopedia of Archaeal and Bacterial Type Strains, Phase II (KMG-II): from individual species to whole genera.</title>
        <authorList>
            <person name="Goeker M."/>
        </authorList>
    </citation>
    <scope>NUCLEOTIDE SEQUENCE [LARGE SCALE GENOMIC DNA]</scope>
    <source>
        <strain evidence="9 10">DSM 3808</strain>
    </source>
</reference>
<organism evidence="9 10">
    <name type="scientific">Lacrimispora xylanisolvens</name>
    <dbReference type="NCBI Taxonomy" id="384636"/>
    <lineage>
        <taxon>Bacteria</taxon>
        <taxon>Bacillati</taxon>
        <taxon>Bacillota</taxon>
        <taxon>Clostridia</taxon>
        <taxon>Lachnospirales</taxon>
        <taxon>Lachnospiraceae</taxon>
        <taxon>Lacrimispora</taxon>
    </lineage>
</organism>
<feature type="domain" description="Cyclic nucleotide phosphodiesterase C-terminal" evidence="8">
    <location>
        <begin position="358"/>
        <end position="467"/>
    </location>
</feature>
<feature type="domain" description="Calcineurin-like phosphoesterase" evidence="7">
    <location>
        <begin position="74"/>
        <end position="312"/>
    </location>
</feature>
<accession>A0A2S6HQN0</accession>
<dbReference type="InterPro" id="IPR040869">
    <property type="entry name" value="CNP_C"/>
</dbReference>
<dbReference type="RefSeq" id="WP_104437739.1">
    <property type="nucleotide sequence ID" value="NZ_PTJA01000008.1"/>
</dbReference>
<evidence type="ECO:0000259" key="8">
    <source>
        <dbReference type="Pfam" id="PF17839"/>
    </source>
</evidence>
<keyword evidence="1" id="KW-0479">Metal-binding</keyword>
<evidence type="ECO:0000256" key="5">
    <source>
        <dbReference type="SAM" id="MobiDB-lite"/>
    </source>
</evidence>